<dbReference type="SUPFAM" id="SSF46626">
    <property type="entry name" value="Cytochrome c"/>
    <property type="match status" value="1"/>
</dbReference>
<evidence type="ECO:0000259" key="4">
    <source>
        <dbReference type="PROSITE" id="PS51007"/>
    </source>
</evidence>
<proteinExistence type="predicted"/>
<comment type="caution">
    <text evidence="5">The sequence shown here is derived from an EMBL/GenBank/DDBJ whole genome shotgun (WGS) entry which is preliminary data.</text>
</comment>
<evidence type="ECO:0000256" key="1">
    <source>
        <dbReference type="ARBA" id="ARBA00022617"/>
    </source>
</evidence>
<dbReference type="GO" id="GO:0009055">
    <property type="term" value="F:electron transfer activity"/>
    <property type="evidence" value="ECO:0007669"/>
    <property type="project" value="InterPro"/>
</dbReference>
<evidence type="ECO:0000256" key="2">
    <source>
        <dbReference type="ARBA" id="ARBA00022723"/>
    </source>
</evidence>
<evidence type="ECO:0000256" key="3">
    <source>
        <dbReference type="ARBA" id="ARBA00023004"/>
    </source>
</evidence>
<dbReference type="InterPro" id="IPR009056">
    <property type="entry name" value="Cyt_c-like_dom"/>
</dbReference>
<dbReference type="Pfam" id="PF13442">
    <property type="entry name" value="Cytochrome_CBB3"/>
    <property type="match status" value="1"/>
</dbReference>
<gene>
    <name evidence="5" type="ORF">B2A_09072</name>
</gene>
<reference evidence="5" key="2">
    <citation type="journal article" date="2014" name="ISME J.">
        <title>Microbial stratification in low pH oxic and suboxic macroscopic growths along an acid mine drainage.</title>
        <authorList>
            <person name="Mendez-Garcia C."/>
            <person name="Mesa V."/>
            <person name="Sprenger R.R."/>
            <person name="Richter M."/>
            <person name="Diez M.S."/>
            <person name="Solano J."/>
            <person name="Bargiela R."/>
            <person name="Golyshina O.V."/>
            <person name="Manteca A."/>
            <person name="Ramos J.L."/>
            <person name="Gallego J.R."/>
            <person name="Llorente I."/>
            <person name="Martins Dos Santos V.A."/>
            <person name="Jensen O.N."/>
            <person name="Pelaez A.I."/>
            <person name="Sanchez J."/>
            <person name="Ferrer M."/>
        </authorList>
    </citation>
    <scope>NUCLEOTIDE SEQUENCE</scope>
</reference>
<feature type="domain" description="Cytochrome c" evidence="4">
    <location>
        <begin position="65"/>
        <end position="154"/>
    </location>
</feature>
<evidence type="ECO:0000313" key="5">
    <source>
        <dbReference type="EMBL" id="EQD45951.1"/>
    </source>
</evidence>
<accession>T0ZCR8</accession>
<keyword evidence="2" id="KW-0479">Metal-binding</keyword>
<dbReference type="Gene3D" id="1.10.760.10">
    <property type="entry name" value="Cytochrome c-like domain"/>
    <property type="match status" value="1"/>
</dbReference>
<dbReference type="EMBL" id="AUZZ01006546">
    <property type="protein sequence ID" value="EQD45951.1"/>
    <property type="molecule type" value="Genomic_DNA"/>
</dbReference>
<dbReference type="InterPro" id="IPR036909">
    <property type="entry name" value="Cyt_c-like_dom_sf"/>
</dbReference>
<organism evidence="5">
    <name type="scientific">mine drainage metagenome</name>
    <dbReference type="NCBI Taxonomy" id="410659"/>
    <lineage>
        <taxon>unclassified sequences</taxon>
        <taxon>metagenomes</taxon>
        <taxon>ecological metagenomes</taxon>
    </lineage>
</organism>
<dbReference type="GO" id="GO:0046872">
    <property type="term" value="F:metal ion binding"/>
    <property type="evidence" value="ECO:0007669"/>
    <property type="project" value="UniProtKB-KW"/>
</dbReference>
<protein>
    <submittedName>
        <fullName evidence="5">Cytochrome c family protein</fullName>
    </submittedName>
</protein>
<dbReference type="AlphaFoldDB" id="T0ZCR8"/>
<keyword evidence="3" id="KW-0408">Iron</keyword>
<dbReference type="GO" id="GO:0020037">
    <property type="term" value="F:heme binding"/>
    <property type="evidence" value="ECO:0007669"/>
    <property type="project" value="InterPro"/>
</dbReference>
<sequence length="158" mass="16869">MALIGALAIVAGIGSTAFFFGGFFNVAADHPDPTIVNWALVQVRKAPIVRHATTRPPAGLLDNAAAVQAGARAYATIGCVYCHGEPGVESATFSEGLNPPPDLRKVVNQLTPEELFWVIKHGIKMTAMPSFGSDRPPVRNNTIWSIVAYLRKLSTVSD</sequence>
<dbReference type="PROSITE" id="PS51007">
    <property type="entry name" value="CYTC"/>
    <property type="match status" value="1"/>
</dbReference>
<feature type="non-terminal residue" evidence="5">
    <location>
        <position position="158"/>
    </location>
</feature>
<reference evidence="5" key="1">
    <citation type="submission" date="2013-08" db="EMBL/GenBank/DDBJ databases">
        <authorList>
            <person name="Mendez C."/>
            <person name="Richter M."/>
            <person name="Ferrer M."/>
            <person name="Sanchez J."/>
        </authorList>
    </citation>
    <scope>NUCLEOTIDE SEQUENCE</scope>
</reference>
<keyword evidence="1" id="KW-0349">Heme</keyword>
<name>T0ZCR8_9ZZZZ</name>